<dbReference type="AlphaFoldDB" id="A0A8H4LML0"/>
<keyword evidence="2" id="KW-1185">Reference proteome</keyword>
<dbReference type="Proteomes" id="UP000554235">
    <property type="component" value="Unassembled WGS sequence"/>
</dbReference>
<accession>A0A8H4LML0</accession>
<organism evidence="1 2">
    <name type="scientific">Fusarium albosuccineum</name>
    <dbReference type="NCBI Taxonomy" id="1237068"/>
    <lineage>
        <taxon>Eukaryota</taxon>
        <taxon>Fungi</taxon>
        <taxon>Dikarya</taxon>
        <taxon>Ascomycota</taxon>
        <taxon>Pezizomycotina</taxon>
        <taxon>Sordariomycetes</taxon>
        <taxon>Hypocreomycetidae</taxon>
        <taxon>Hypocreales</taxon>
        <taxon>Nectriaceae</taxon>
        <taxon>Fusarium</taxon>
        <taxon>Fusarium decemcellulare species complex</taxon>
    </lineage>
</organism>
<name>A0A8H4LML0_9HYPO</name>
<evidence type="ECO:0000313" key="2">
    <source>
        <dbReference type="Proteomes" id="UP000554235"/>
    </source>
</evidence>
<evidence type="ECO:0008006" key="3">
    <source>
        <dbReference type="Google" id="ProtNLM"/>
    </source>
</evidence>
<evidence type="ECO:0000313" key="1">
    <source>
        <dbReference type="EMBL" id="KAF4470873.1"/>
    </source>
</evidence>
<gene>
    <name evidence="1" type="ORF">FALBO_2213</name>
</gene>
<sequence length="478" mass="54457">MIEKLPPEVWSLILEWVGLTEDFNFSQRLCNDTYSHRPLIRGEREAYTTLNSLSRASRRLHALSTPELYRTLIVDDYSDPLRLLTTLSQSPYLRGLVKELHLHLDITEQPRFQKVNRQRKKLFIAASSGLELPPETQSGISRGLASKIIDNAEDATLAFWLALMPKLRALSLSVPRTPFLTAGLFSERNFGKRFPLLEEMRMEPGNRGDYRNPQVAIGFFEDIFSLPSIKTLRFHHVLWKKPITWEDYLLPDISCKIENLQLVAVDINYAALDTLLSRCHNLCVLNCDLLVSAQGFDCGRLGDILRAHGETLEVLDLQFRTEIPGVKEVEELLFGRIGSLRSLPRLAELIGPLHALIGFDETKIGSKREFFDPLGPLPKSEKPCLRLADVLPDSLETMQFTVLLTGKDWEDELRRVTEYFPADFKCKGGDSLVVTDPTTNPPLTGLSMGEQTGSRIFQWVWSYVKENEQYDDYEEEGS</sequence>
<comment type="caution">
    <text evidence="1">The sequence shown here is derived from an EMBL/GenBank/DDBJ whole genome shotgun (WGS) entry which is preliminary data.</text>
</comment>
<proteinExistence type="predicted"/>
<dbReference type="OrthoDB" id="4776075at2759"/>
<reference evidence="1 2" key="1">
    <citation type="submission" date="2020-01" db="EMBL/GenBank/DDBJ databases">
        <title>Identification and distribution of gene clusters putatively required for synthesis of sphingolipid metabolism inhibitors in phylogenetically diverse species of the filamentous fungus Fusarium.</title>
        <authorList>
            <person name="Kim H.-S."/>
            <person name="Busman M."/>
            <person name="Brown D.W."/>
            <person name="Divon H."/>
            <person name="Uhlig S."/>
            <person name="Proctor R.H."/>
        </authorList>
    </citation>
    <scope>NUCLEOTIDE SEQUENCE [LARGE SCALE GENOMIC DNA]</scope>
    <source>
        <strain evidence="1 2">NRRL 20459</strain>
    </source>
</reference>
<dbReference type="EMBL" id="JAADYS010000281">
    <property type="protein sequence ID" value="KAF4470873.1"/>
    <property type="molecule type" value="Genomic_DNA"/>
</dbReference>
<protein>
    <recommendedName>
        <fullName evidence="3">F-box domain-containing protein</fullName>
    </recommendedName>
</protein>